<dbReference type="RefSeq" id="XP_766665.1">
    <property type="nucleotide sequence ID" value="XM_761572.1"/>
</dbReference>
<feature type="chain" id="PRO_5004241722" evidence="2">
    <location>
        <begin position="18"/>
        <end position="233"/>
    </location>
</feature>
<dbReference type="VEuPathDB" id="PiroplasmaDB:TpMuguga_01g01144"/>
<dbReference type="EMBL" id="AAGK01000001">
    <property type="protein sequence ID" value="EAN34382.1"/>
    <property type="molecule type" value="Genomic_DNA"/>
</dbReference>
<dbReference type="eggNOG" id="ENOG502TN0R">
    <property type="taxonomic scope" value="Eukaryota"/>
</dbReference>
<dbReference type="GeneID" id="3503513"/>
<dbReference type="AlphaFoldDB" id="Q4N6M6"/>
<evidence type="ECO:0000256" key="2">
    <source>
        <dbReference type="SAM" id="SignalP"/>
    </source>
</evidence>
<reference evidence="3 4" key="1">
    <citation type="journal article" date="2005" name="Science">
        <title>Genome sequence of Theileria parva, a bovine pathogen that transforms lymphocytes.</title>
        <authorList>
            <person name="Gardner M.J."/>
            <person name="Bishop R."/>
            <person name="Shah T."/>
            <person name="de Villiers E.P."/>
            <person name="Carlton J.M."/>
            <person name="Hall N."/>
            <person name="Ren Q."/>
            <person name="Paulsen I.T."/>
            <person name="Pain A."/>
            <person name="Berriman M."/>
            <person name="Wilson R.J.M."/>
            <person name="Sato S."/>
            <person name="Ralph S.A."/>
            <person name="Mann D.J."/>
            <person name="Xiong Z."/>
            <person name="Shallom S.J."/>
            <person name="Weidman J."/>
            <person name="Jiang L."/>
            <person name="Lynn J."/>
            <person name="Weaver B."/>
            <person name="Shoaibi A."/>
            <person name="Domingo A.R."/>
            <person name="Wasawo D."/>
            <person name="Crabtree J."/>
            <person name="Wortman J.R."/>
            <person name="Haas B."/>
            <person name="Angiuoli S.V."/>
            <person name="Creasy T.H."/>
            <person name="Lu C."/>
            <person name="Suh B."/>
            <person name="Silva J.C."/>
            <person name="Utterback T.R."/>
            <person name="Feldblyum T.V."/>
            <person name="Pertea M."/>
            <person name="Allen J."/>
            <person name="Nierman W.C."/>
            <person name="Taracha E.L.N."/>
            <person name="Salzberg S.L."/>
            <person name="White O.R."/>
            <person name="Fitzhugh H.A."/>
            <person name="Morzaria S."/>
            <person name="Venter J.C."/>
            <person name="Fraser C.M."/>
            <person name="Nene V."/>
        </authorList>
    </citation>
    <scope>NUCLEOTIDE SEQUENCE [LARGE SCALE GENOMIC DNA]</scope>
    <source>
        <strain evidence="3 4">Muguga</strain>
    </source>
</reference>
<feature type="transmembrane region" description="Helical" evidence="1">
    <location>
        <begin position="206"/>
        <end position="230"/>
    </location>
</feature>
<evidence type="ECO:0000313" key="3">
    <source>
        <dbReference type="EMBL" id="EAN34382.1"/>
    </source>
</evidence>
<keyword evidence="1" id="KW-1133">Transmembrane helix</keyword>
<name>Q4N6M6_THEPA</name>
<gene>
    <name evidence="3" type="ordered locus">TP01_1144</name>
</gene>
<sequence length="233" mass="26126">MKLIPVLIFVSIKLAFSTNSILFGPGYPSRFACVSDAYSLESSLYKLPKEFVDKYNKVALDVSRVVELPEEVGIDRELVESGLTLFDESKVLRNGLVYTSIEYSLQRHIARDYVSSQMVLASLNGLKTISYISNVLRAFARSNITKYNTKLTDEAKYGLCSAFVYGDVADALDDYRTKQLQKIRAENKRITHNISQLGRVKSTGNMWLLTGSAMVNCINTLFVIMSMIAISMI</sequence>
<protein>
    <submittedName>
        <fullName evidence="3">Uncharacterized protein</fullName>
    </submittedName>
</protein>
<keyword evidence="1" id="KW-0472">Membrane</keyword>
<keyword evidence="1" id="KW-0812">Transmembrane</keyword>
<accession>Q4N6M6</accession>
<proteinExistence type="predicted"/>
<evidence type="ECO:0000256" key="1">
    <source>
        <dbReference type="SAM" id="Phobius"/>
    </source>
</evidence>
<dbReference type="Proteomes" id="UP000001949">
    <property type="component" value="Unassembled WGS sequence"/>
</dbReference>
<feature type="signal peptide" evidence="2">
    <location>
        <begin position="1"/>
        <end position="17"/>
    </location>
</feature>
<keyword evidence="4" id="KW-1185">Reference proteome</keyword>
<dbReference type="KEGG" id="tpv:TP01_1144"/>
<keyword evidence="2" id="KW-0732">Signal</keyword>
<organism evidence="3 4">
    <name type="scientific">Theileria parva</name>
    <name type="common">East coast fever infection agent</name>
    <dbReference type="NCBI Taxonomy" id="5875"/>
    <lineage>
        <taxon>Eukaryota</taxon>
        <taxon>Sar</taxon>
        <taxon>Alveolata</taxon>
        <taxon>Apicomplexa</taxon>
        <taxon>Aconoidasida</taxon>
        <taxon>Piroplasmida</taxon>
        <taxon>Theileriidae</taxon>
        <taxon>Theileria</taxon>
    </lineage>
</organism>
<comment type="caution">
    <text evidence="3">The sequence shown here is derived from an EMBL/GenBank/DDBJ whole genome shotgun (WGS) entry which is preliminary data.</text>
</comment>
<dbReference type="InParanoid" id="Q4N6M6"/>
<dbReference type="OMA" id="ENKRITH"/>
<evidence type="ECO:0000313" key="4">
    <source>
        <dbReference type="Proteomes" id="UP000001949"/>
    </source>
</evidence>